<name>A0A6A5XNJ8_9PLEO</name>
<dbReference type="Proteomes" id="UP000799778">
    <property type="component" value="Unassembled WGS sequence"/>
</dbReference>
<proteinExistence type="predicted"/>
<feature type="region of interest" description="Disordered" evidence="1">
    <location>
        <begin position="83"/>
        <end position="128"/>
    </location>
</feature>
<sequence>MAYSQDDDIAGMGALHDLGNTRFDHDTAAIGDRDSAFFANRPIHVAKGVAPKGLEAVVFSWHALQYTTEDKDEKEELKGDLHGGQLHRANRAARERENGHQHMMMMHGGGGEGRRGGKKKGRGGPMMGMPMREGAFKQGIEGYTAAMKPPGKDVLPCAKGFPEELSKDLFWDGPIVELKDR</sequence>
<dbReference type="OrthoDB" id="3784677at2759"/>
<protein>
    <submittedName>
        <fullName evidence="2">Uncharacterized protein</fullName>
    </submittedName>
</protein>
<organism evidence="2 3">
    <name type="scientific">Aaosphaeria arxii CBS 175.79</name>
    <dbReference type="NCBI Taxonomy" id="1450172"/>
    <lineage>
        <taxon>Eukaryota</taxon>
        <taxon>Fungi</taxon>
        <taxon>Dikarya</taxon>
        <taxon>Ascomycota</taxon>
        <taxon>Pezizomycotina</taxon>
        <taxon>Dothideomycetes</taxon>
        <taxon>Pleosporomycetidae</taxon>
        <taxon>Pleosporales</taxon>
        <taxon>Pleosporales incertae sedis</taxon>
        <taxon>Aaosphaeria</taxon>
    </lineage>
</organism>
<accession>A0A6A5XNJ8</accession>
<dbReference type="AlphaFoldDB" id="A0A6A5XNJ8"/>
<evidence type="ECO:0000313" key="2">
    <source>
        <dbReference type="EMBL" id="KAF2014310.1"/>
    </source>
</evidence>
<dbReference type="EMBL" id="ML978070">
    <property type="protein sequence ID" value="KAF2014310.1"/>
    <property type="molecule type" value="Genomic_DNA"/>
</dbReference>
<evidence type="ECO:0000256" key="1">
    <source>
        <dbReference type="SAM" id="MobiDB-lite"/>
    </source>
</evidence>
<gene>
    <name evidence="2" type="ORF">BU24DRAFT_492970</name>
</gene>
<keyword evidence="3" id="KW-1185">Reference proteome</keyword>
<evidence type="ECO:0000313" key="3">
    <source>
        <dbReference type="Proteomes" id="UP000799778"/>
    </source>
</evidence>
<dbReference type="GeneID" id="54291327"/>
<dbReference type="RefSeq" id="XP_033382649.1">
    <property type="nucleotide sequence ID" value="XM_033533930.1"/>
</dbReference>
<reference evidence="2" key="1">
    <citation type="journal article" date="2020" name="Stud. Mycol.">
        <title>101 Dothideomycetes genomes: a test case for predicting lifestyles and emergence of pathogens.</title>
        <authorList>
            <person name="Haridas S."/>
            <person name="Albert R."/>
            <person name="Binder M."/>
            <person name="Bloem J."/>
            <person name="Labutti K."/>
            <person name="Salamov A."/>
            <person name="Andreopoulos B."/>
            <person name="Baker S."/>
            <person name="Barry K."/>
            <person name="Bills G."/>
            <person name="Bluhm B."/>
            <person name="Cannon C."/>
            <person name="Castanera R."/>
            <person name="Culley D."/>
            <person name="Daum C."/>
            <person name="Ezra D."/>
            <person name="Gonzalez J."/>
            <person name="Henrissat B."/>
            <person name="Kuo A."/>
            <person name="Liang C."/>
            <person name="Lipzen A."/>
            <person name="Lutzoni F."/>
            <person name="Magnuson J."/>
            <person name="Mondo S."/>
            <person name="Nolan M."/>
            <person name="Ohm R."/>
            <person name="Pangilinan J."/>
            <person name="Park H.-J."/>
            <person name="Ramirez L."/>
            <person name="Alfaro M."/>
            <person name="Sun H."/>
            <person name="Tritt A."/>
            <person name="Yoshinaga Y."/>
            <person name="Zwiers L.-H."/>
            <person name="Turgeon B."/>
            <person name="Goodwin S."/>
            <person name="Spatafora J."/>
            <person name="Crous P."/>
            <person name="Grigoriev I."/>
        </authorList>
    </citation>
    <scope>NUCLEOTIDE SEQUENCE</scope>
    <source>
        <strain evidence="2">CBS 175.79</strain>
    </source>
</reference>